<keyword evidence="5" id="KW-0067">ATP-binding</keyword>
<dbReference type="FunFam" id="3.40.50.300:FF:000016">
    <property type="entry name" value="Oligopeptide ABC transporter ATP-binding component"/>
    <property type="match status" value="1"/>
</dbReference>
<dbReference type="InterPro" id="IPR013563">
    <property type="entry name" value="Oligopep_ABC_C"/>
</dbReference>
<feature type="domain" description="ABC transporter" evidence="7">
    <location>
        <begin position="5"/>
        <end position="255"/>
    </location>
</feature>
<evidence type="ECO:0000256" key="2">
    <source>
        <dbReference type="ARBA" id="ARBA00022448"/>
    </source>
</evidence>
<organism evidence="8">
    <name type="scientific">mine drainage metagenome</name>
    <dbReference type="NCBI Taxonomy" id="410659"/>
    <lineage>
        <taxon>unclassified sequences</taxon>
        <taxon>metagenomes</taxon>
        <taxon>ecological metagenomes</taxon>
    </lineage>
</organism>
<evidence type="ECO:0000256" key="1">
    <source>
        <dbReference type="ARBA" id="ARBA00004202"/>
    </source>
</evidence>
<evidence type="ECO:0000256" key="6">
    <source>
        <dbReference type="ARBA" id="ARBA00023136"/>
    </source>
</evidence>
<protein>
    <submittedName>
        <fullName evidence="8">Oligopeptide/dipeptide ABC transporter, ATPase subunit</fullName>
    </submittedName>
</protein>
<keyword evidence="4" id="KW-0547">Nucleotide-binding</keyword>
<evidence type="ECO:0000256" key="3">
    <source>
        <dbReference type="ARBA" id="ARBA00022475"/>
    </source>
</evidence>
<proteinExistence type="predicted"/>
<dbReference type="Pfam" id="PF08352">
    <property type="entry name" value="oligo_HPY"/>
    <property type="match status" value="1"/>
</dbReference>
<dbReference type="PANTHER" id="PTHR43297">
    <property type="entry name" value="OLIGOPEPTIDE TRANSPORT ATP-BINDING PROTEIN APPD"/>
    <property type="match status" value="1"/>
</dbReference>
<evidence type="ECO:0000313" key="8">
    <source>
        <dbReference type="EMBL" id="EQD29274.1"/>
    </source>
</evidence>
<keyword evidence="3" id="KW-1003">Cell membrane</keyword>
<evidence type="ECO:0000259" key="7">
    <source>
        <dbReference type="PROSITE" id="PS50893"/>
    </source>
</evidence>
<keyword evidence="6" id="KW-0472">Membrane</keyword>
<evidence type="ECO:0000256" key="4">
    <source>
        <dbReference type="ARBA" id="ARBA00022741"/>
    </source>
</evidence>
<dbReference type="GO" id="GO:0015833">
    <property type="term" value="P:peptide transport"/>
    <property type="evidence" value="ECO:0007669"/>
    <property type="project" value="InterPro"/>
</dbReference>
<keyword evidence="2" id="KW-0813">Transport</keyword>
<dbReference type="InterPro" id="IPR050388">
    <property type="entry name" value="ABC_Ni/Peptide_Import"/>
</dbReference>
<dbReference type="InterPro" id="IPR027417">
    <property type="entry name" value="P-loop_NTPase"/>
</dbReference>
<reference evidence="8" key="1">
    <citation type="submission" date="2013-08" db="EMBL/GenBank/DDBJ databases">
        <authorList>
            <person name="Mendez C."/>
            <person name="Richter M."/>
            <person name="Ferrer M."/>
            <person name="Sanchez J."/>
        </authorList>
    </citation>
    <scope>NUCLEOTIDE SEQUENCE</scope>
</reference>
<dbReference type="Pfam" id="PF00005">
    <property type="entry name" value="ABC_tran"/>
    <property type="match status" value="1"/>
</dbReference>
<dbReference type="GO" id="GO:0005886">
    <property type="term" value="C:plasma membrane"/>
    <property type="evidence" value="ECO:0007669"/>
    <property type="project" value="UniProtKB-SubCell"/>
</dbReference>
<dbReference type="AlphaFoldDB" id="T0ZKL5"/>
<sequence>MAPLLEVTDLKTYIKQRHGQVQAVDGVSLYIEEGETLGLVGESGCGKTMTGMSVLQLLPPGGYIAGGSVKLADRELVGLSDDQMRHVRGNDVAVIFQDPMTSLNPTMNIGTQIAEGVRIHRQVSRKQALERAAEVLGLVGMPNPKERLKDFPHQLSGGLRQRVMIAMALSCEPKLLIADEPTTALDVTIQLQILELLYSLKQRLRMAVLLITHDMGVIAGRADRVNVMYAGKIVEKAPTEELFESMRHPYTAALLASIPRLSQNSDAALYSIPGLPPDLAPPPGMVPLSAPLPVRHGALPGGGAAVDERHP</sequence>
<dbReference type="SUPFAM" id="SSF52540">
    <property type="entry name" value="P-loop containing nucleoside triphosphate hydrolases"/>
    <property type="match status" value="1"/>
</dbReference>
<evidence type="ECO:0000256" key="5">
    <source>
        <dbReference type="ARBA" id="ARBA00022840"/>
    </source>
</evidence>
<comment type="caution">
    <text evidence="8">The sequence shown here is derived from an EMBL/GenBank/DDBJ whole genome shotgun (WGS) entry which is preliminary data.</text>
</comment>
<dbReference type="PANTHER" id="PTHR43297:SF2">
    <property type="entry name" value="DIPEPTIDE TRANSPORT ATP-BINDING PROTEIN DPPD"/>
    <property type="match status" value="1"/>
</dbReference>
<dbReference type="SMART" id="SM00382">
    <property type="entry name" value="AAA"/>
    <property type="match status" value="1"/>
</dbReference>
<name>T0ZKL5_9ZZZZ</name>
<dbReference type="EMBL" id="AUZX01015358">
    <property type="protein sequence ID" value="EQD29274.1"/>
    <property type="molecule type" value="Genomic_DNA"/>
</dbReference>
<dbReference type="Gene3D" id="3.40.50.300">
    <property type="entry name" value="P-loop containing nucleotide triphosphate hydrolases"/>
    <property type="match status" value="1"/>
</dbReference>
<gene>
    <name evidence="8" type="ORF">B1A_20795</name>
</gene>
<dbReference type="NCBIfam" id="TIGR01727">
    <property type="entry name" value="oligo_HPY"/>
    <property type="match status" value="1"/>
</dbReference>
<reference evidence="8" key="2">
    <citation type="journal article" date="2014" name="ISME J.">
        <title>Microbial stratification in low pH oxic and suboxic macroscopic growths along an acid mine drainage.</title>
        <authorList>
            <person name="Mendez-Garcia C."/>
            <person name="Mesa V."/>
            <person name="Sprenger R.R."/>
            <person name="Richter M."/>
            <person name="Diez M.S."/>
            <person name="Solano J."/>
            <person name="Bargiela R."/>
            <person name="Golyshina O.V."/>
            <person name="Manteca A."/>
            <person name="Ramos J.L."/>
            <person name="Gallego J.R."/>
            <person name="Llorente I."/>
            <person name="Martins Dos Santos V.A."/>
            <person name="Jensen O.N."/>
            <person name="Pelaez A.I."/>
            <person name="Sanchez J."/>
            <person name="Ferrer M."/>
        </authorList>
    </citation>
    <scope>NUCLEOTIDE SEQUENCE</scope>
</reference>
<dbReference type="GO" id="GO:0016887">
    <property type="term" value="F:ATP hydrolysis activity"/>
    <property type="evidence" value="ECO:0007669"/>
    <property type="project" value="InterPro"/>
</dbReference>
<dbReference type="InterPro" id="IPR003439">
    <property type="entry name" value="ABC_transporter-like_ATP-bd"/>
</dbReference>
<accession>T0ZKL5</accession>
<dbReference type="GO" id="GO:0005524">
    <property type="term" value="F:ATP binding"/>
    <property type="evidence" value="ECO:0007669"/>
    <property type="project" value="UniProtKB-KW"/>
</dbReference>
<dbReference type="PROSITE" id="PS50893">
    <property type="entry name" value="ABC_TRANSPORTER_2"/>
    <property type="match status" value="1"/>
</dbReference>
<dbReference type="InterPro" id="IPR003593">
    <property type="entry name" value="AAA+_ATPase"/>
</dbReference>
<dbReference type="CDD" id="cd03257">
    <property type="entry name" value="ABC_NikE_OppD_transporters"/>
    <property type="match status" value="1"/>
</dbReference>
<comment type="subcellular location">
    <subcellularLocation>
        <location evidence="1">Cell membrane</location>
        <topology evidence="1">Peripheral membrane protein</topology>
    </subcellularLocation>
</comment>